<comment type="catalytic activity">
    <reaction evidence="7">
        <text>tRNA(Glu) + L-glutamate + ATP = L-glutamyl-tRNA(Glu) + AMP + diphosphate</text>
        <dbReference type="Rhea" id="RHEA:23540"/>
        <dbReference type="Rhea" id="RHEA-COMP:9663"/>
        <dbReference type="Rhea" id="RHEA-COMP:9680"/>
        <dbReference type="ChEBI" id="CHEBI:29985"/>
        <dbReference type="ChEBI" id="CHEBI:30616"/>
        <dbReference type="ChEBI" id="CHEBI:33019"/>
        <dbReference type="ChEBI" id="CHEBI:78442"/>
        <dbReference type="ChEBI" id="CHEBI:78520"/>
        <dbReference type="ChEBI" id="CHEBI:456215"/>
        <dbReference type="EC" id="6.1.1.17"/>
    </reaction>
</comment>
<gene>
    <name evidence="10" type="primary">EARS</name>
    <name evidence="7 10" type="synonym">gltX</name>
    <name evidence="10" type="ORF">MAMT_00042</name>
</gene>
<dbReference type="SUPFAM" id="SSF52374">
    <property type="entry name" value="Nucleotidylyl transferase"/>
    <property type="match status" value="1"/>
</dbReference>
<evidence type="ECO:0000256" key="3">
    <source>
        <dbReference type="ARBA" id="ARBA00022741"/>
    </source>
</evidence>
<comment type="subcellular location">
    <subcellularLocation>
        <location evidence="7">Cytoplasm</location>
    </subcellularLocation>
</comment>
<organism evidence="10 11">
    <name type="scientific">Methylacidimicrobium tartarophylax</name>
    <dbReference type="NCBI Taxonomy" id="1041768"/>
    <lineage>
        <taxon>Bacteria</taxon>
        <taxon>Pseudomonadati</taxon>
        <taxon>Verrucomicrobiota</taxon>
        <taxon>Methylacidimicrobium</taxon>
    </lineage>
</organism>
<dbReference type="RefSeq" id="WP_142658933.1">
    <property type="nucleotide sequence ID" value="NZ_CABFVA020000002.1"/>
</dbReference>
<dbReference type="InterPro" id="IPR001412">
    <property type="entry name" value="aa-tRNA-synth_I_CS"/>
</dbReference>
<dbReference type="OrthoDB" id="9807503at2"/>
<evidence type="ECO:0000256" key="2">
    <source>
        <dbReference type="ARBA" id="ARBA00022598"/>
    </source>
</evidence>
<dbReference type="PRINTS" id="PR00987">
    <property type="entry name" value="TRNASYNTHGLU"/>
</dbReference>
<evidence type="ECO:0000313" key="11">
    <source>
        <dbReference type="Proteomes" id="UP000334923"/>
    </source>
</evidence>
<dbReference type="Proteomes" id="UP000334923">
    <property type="component" value="Unassembled WGS sequence"/>
</dbReference>
<comment type="function">
    <text evidence="7">Catalyzes the attachment of glutamate to tRNA(Glu) in a two-step reaction: glutamate is first activated by ATP to form Glu-AMP and then transferred to the acceptor end of tRNA(Glu).</text>
</comment>
<keyword evidence="5 7" id="KW-0648">Protein biosynthesis</keyword>
<dbReference type="GO" id="GO:0004818">
    <property type="term" value="F:glutamate-tRNA ligase activity"/>
    <property type="evidence" value="ECO:0007669"/>
    <property type="project" value="UniProtKB-UniRule"/>
</dbReference>
<dbReference type="PROSITE" id="PS00178">
    <property type="entry name" value="AA_TRNA_LIGASE_I"/>
    <property type="match status" value="1"/>
</dbReference>
<dbReference type="InterPro" id="IPR020058">
    <property type="entry name" value="Glu/Gln-tRNA-synth_Ib_cat-dom"/>
</dbReference>
<evidence type="ECO:0000313" key="10">
    <source>
        <dbReference type="EMBL" id="VVM04369.1"/>
    </source>
</evidence>
<keyword evidence="4 7" id="KW-0067">ATP-binding</keyword>
<keyword evidence="11" id="KW-1185">Reference proteome</keyword>
<keyword evidence="3 7" id="KW-0547">Nucleotide-binding</keyword>
<evidence type="ECO:0000256" key="6">
    <source>
        <dbReference type="ARBA" id="ARBA00023146"/>
    </source>
</evidence>
<evidence type="ECO:0000256" key="1">
    <source>
        <dbReference type="ARBA" id="ARBA00007894"/>
    </source>
</evidence>
<dbReference type="InterPro" id="IPR045462">
    <property type="entry name" value="aa-tRNA-synth_I_cd-bd"/>
</dbReference>
<dbReference type="PANTHER" id="PTHR43311">
    <property type="entry name" value="GLUTAMATE--TRNA LIGASE"/>
    <property type="match status" value="1"/>
</dbReference>
<comment type="similarity">
    <text evidence="1 7">Belongs to the class-I aminoacyl-tRNA synthetase family. Glutamate--tRNA ligase type 1 subfamily.</text>
</comment>
<dbReference type="Gene3D" id="1.10.10.350">
    <property type="match status" value="1"/>
</dbReference>
<dbReference type="Pfam" id="PF00749">
    <property type="entry name" value="tRNA-synt_1c"/>
    <property type="match status" value="2"/>
</dbReference>
<comment type="subunit">
    <text evidence="7">Monomer.</text>
</comment>
<dbReference type="InterPro" id="IPR033910">
    <property type="entry name" value="GluRS_core"/>
</dbReference>
<dbReference type="NCBIfam" id="TIGR00464">
    <property type="entry name" value="gltX_bact"/>
    <property type="match status" value="1"/>
</dbReference>
<feature type="short sequence motif" description="'HIGH' region" evidence="7">
    <location>
        <begin position="10"/>
        <end position="20"/>
    </location>
</feature>
<feature type="short sequence motif" description="'KMSKS' region" evidence="7">
    <location>
        <begin position="211"/>
        <end position="215"/>
    </location>
</feature>
<dbReference type="Pfam" id="PF19269">
    <property type="entry name" value="Anticodon_2"/>
    <property type="match status" value="1"/>
</dbReference>
<reference evidence="10 11" key="1">
    <citation type="submission" date="2019-09" db="EMBL/GenBank/DDBJ databases">
        <authorList>
            <person name="Cremers G."/>
        </authorList>
    </citation>
    <scope>NUCLEOTIDE SEQUENCE [LARGE SCALE GENOMIC DNA]</scope>
    <source>
        <strain evidence="10">4A</strain>
    </source>
</reference>
<evidence type="ECO:0000256" key="5">
    <source>
        <dbReference type="ARBA" id="ARBA00022917"/>
    </source>
</evidence>
<dbReference type="GO" id="GO:0005829">
    <property type="term" value="C:cytosol"/>
    <property type="evidence" value="ECO:0007669"/>
    <property type="project" value="TreeGrafter"/>
</dbReference>
<accession>A0A5E6M9E5</accession>
<dbReference type="GO" id="GO:0000049">
    <property type="term" value="F:tRNA binding"/>
    <property type="evidence" value="ECO:0007669"/>
    <property type="project" value="InterPro"/>
</dbReference>
<feature type="domain" description="Glutamyl/glutaminyl-tRNA synthetase class Ib catalytic" evidence="8">
    <location>
        <begin position="4"/>
        <end position="111"/>
    </location>
</feature>
<dbReference type="AlphaFoldDB" id="A0A5E6M9E5"/>
<dbReference type="InterPro" id="IPR008925">
    <property type="entry name" value="aa_tRNA-synth_I_cd-bd_sf"/>
</dbReference>
<sequence length="443" mass="50200">MSSVRVRFAPSPTGYLHVGGARTALFNWLYARHMGGTFVLRIEDTDSARNTADAVRVIFDGLHWLGLDWDEGPLPAGGVRGDRGPYFQSERRAIYDRALRRLLDRDQAYESDGAIRFRMPRKKIVVEDLICGEVGFDCTLEQDFVIQRKDGSPVFHLVNVVDDLEMRISHVIRGEDHLSNTPKHLAIAAALGETAPRYAHIPLILNRTGSKMSKRDVGASLSEYQEGGYLPQAVRNYLCLLGWSLRENREVFPIETAIGKFELNQIHGSNARFDADKLLWMNGTYMRSLSVEEILPHARIWLERTGFPIAKWEQDYIKEVVLLVKEKVKTGKELVEWARPFFQEEVSFEEGAVNRFLNPAGVQALRELLDDLSEAADFASSALEARFRKLAQAHETSVRTYVHPARVATTGREVGPSLYHSLTILGKERVLHRLRRAIETFAS</sequence>
<dbReference type="InterPro" id="IPR000924">
    <property type="entry name" value="Glu/Gln-tRNA-synth"/>
</dbReference>
<dbReference type="InterPro" id="IPR049940">
    <property type="entry name" value="GluQ/Sye"/>
</dbReference>
<feature type="domain" description="Glutamyl/glutaminyl-tRNA synthetase class Ib catalytic" evidence="8">
    <location>
        <begin position="114"/>
        <end position="280"/>
    </location>
</feature>
<dbReference type="InterPro" id="IPR004527">
    <property type="entry name" value="Glu-tRNA-ligase_bac/mito"/>
</dbReference>
<dbReference type="GO" id="GO:0005524">
    <property type="term" value="F:ATP binding"/>
    <property type="evidence" value="ECO:0007669"/>
    <property type="project" value="UniProtKB-UniRule"/>
</dbReference>
<evidence type="ECO:0000256" key="4">
    <source>
        <dbReference type="ARBA" id="ARBA00022840"/>
    </source>
</evidence>
<comment type="caution">
    <text evidence="7">Lacks conserved residue(s) required for the propagation of feature annotation.</text>
</comment>
<keyword evidence="6 7" id="KW-0030">Aminoacyl-tRNA synthetase</keyword>
<keyword evidence="2 7" id="KW-0436">Ligase</keyword>
<protein>
    <recommendedName>
        <fullName evidence="7">Glutamate--tRNA ligase</fullName>
        <ecNumber evidence="7">6.1.1.17</ecNumber>
    </recommendedName>
    <alternativeName>
        <fullName evidence="7">Glutamyl-tRNA synthetase</fullName>
        <shortName evidence="7">GluRS</shortName>
    </alternativeName>
</protein>
<dbReference type="EMBL" id="CABFVA020000002">
    <property type="protein sequence ID" value="VVM04369.1"/>
    <property type="molecule type" value="Genomic_DNA"/>
</dbReference>
<evidence type="ECO:0000256" key="7">
    <source>
        <dbReference type="HAMAP-Rule" id="MF_00022"/>
    </source>
</evidence>
<dbReference type="GO" id="GO:0008270">
    <property type="term" value="F:zinc ion binding"/>
    <property type="evidence" value="ECO:0007669"/>
    <property type="project" value="InterPro"/>
</dbReference>
<dbReference type="Gene3D" id="3.40.50.620">
    <property type="entry name" value="HUPs"/>
    <property type="match status" value="2"/>
</dbReference>
<dbReference type="InterPro" id="IPR020751">
    <property type="entry name" value="aa-tRNA-synth_I_codon-bd_sub2"/>
</dbReference>
<feature type="domain" description="Aminoacyl-tRNA synthetase class I anticodon-binding" evidence="9">
    <location>
        <begin position="302"/>
        <end position="438"/>
    </location>
</feature>
<dbReference type="InterPro" id="IPR014729">
    <property type="entry name" value="Rossmann-like_a/b/a_fold"/>
</dbReference>
<evidence type="ECO:0000259" key="9">
    <source>
        <dbReference type="Pfam" id="PF19269"/>
    </source>
</evidence>
<dbReference type="PANTHER" id="PTHR43311:SF2">
    <property type="entry name" value="GLUTAMATE--TRNA LIGASE, MITOCHONDRIAL-RELATED"/>
    <property type="match status" value="1"/>
</dbReference>
<dbReference type="SUPFAM" id="SSF48163">
    <property type="entry name" value="An anticodon-binding domain of class I aminoacyl-tRNA synthetases"/>
    <property type="match status" value="1"/>
</dbReference>
<feature type="binding site" evidence="7">
    <location>
        <position position="214"/>
    </location>
    <ligand>
        <name>ATP</name>
        <dbReference type="ChEBI" id="CHEBI:30616"/>
    </ligand>
</feature>
<dbReference type="HAMAP" id="MF_00022">
    <property type="entry name" value="Glu_tRNA_synth_type1"/>
    <property type="match status" value="1"/>
</dbReference>
<name>A0A5E6M9E5_9BACT</name>
<evidence type="ECO:0000259" key="8">
    <source>
        <dbReference type="Pfam" id="PF00749"/>
    </source>
</evidence>
<dbReference type="EC" id="6.1.1.17" evidence="7"/>
<keyword evidence="7" id="KW-0963">Cytoplasm</keyword>
<proteinExistence type="inferred from homology"/>
<dbReference type="CDD" id="cd00808">
    <property type="entry name" value="GluRS_core"/>
    <property type="match status" value="1"/>
</dbReference>
<dbReference type="GO" id="GO:0006424">
    <property type="term" value="P:glutamyl-tRNA aminoacylation"/>
    <property type="evidence" value="ECO:0007669"/>
    <property type="project" value="UniProtKB-UniRule"/>
</dbReference>